<evidence type="ECO:0000313" key="2">
    <source>
        <dbReference type="EMBL" id="KKN29461.1"/>
    </source>
</evidence>
<dbReference type="Gene3D" id="1.10.3210.10">
    <property type="entry name" value="Hypothetical protein af1432"/>
    <property type="match status" value="1"/>
</dbReference>
<dbReference type="GO" id="GO:0008893">
    <property type="term" value="F:guanosine-3',5'-bis(diphosphate) 3'-diphosphatase activity"/>
    <property type="evidence" value="ECO:0007669"/>
    <property type="project" value="TreeGrafter"/>
</dbReference>
<feature type="domain" description="HD/PDEase" evidence="1">
    <location>
        <begin position="21"/>
        <end position="128"/>
    </location>
</feature>
<name>A0A0F9RWZ6_9ZZZZ</name>
<accession>A0A0F9RWZ6</accession>
<dbReference type="SUPFAM" id="SSF109604">
    <property type="entry name" value="HD-domain/PDEase-like"/>
    <property type="match status" value="1"/>
</dbReference>
<gene>
    <name evidence="2" type="ORF">LCGC14_0843920</name>
</gene>
<proteinExistence type="predicted"/>
<dbReference type="InterPro" id="IPR052194">
    <property type="entry name" value="MESH1"/>
</dbReference>
<sequence>MIDFAIEMAVKAHREQVRKGTVIPYITHPIGVAVLLAQSGCADELITAGLLHDTIEDTAICLKDIRDQFGEFVASIVEGCSEPDKTLDWEDRKKHTIEFLKTASLDIRIVACADKLNNIRTIASDYNEIGDKVWERFNRGKKEQEWYYRSLVKSICDQHDVPDNMTLFEQLKNEVENLFGRKRGVRARGT</sequence>
<dbReference type="PANTHER" id="PTHR46246:SF1">
    <property type="entry name" value="GUANOSINE-3',5'-BIS(DIPHOSPHATE) 3'-PYROPHOSPHOHYDROLASE MESH1"/>
    <property type="match status" value="1"/>
</dbReference>
<protein>
    <recommendedName>
        <fullName evidence="1">HD/PDEase domain-containing protein</fullName>
    </recommendedName>
</protein>
<comment type="caution">
    <text evidence="2">The sequence shown here is derived from an EMBL/GenBank/DDBJ whole genome shotgun (WGS) entry which is preliminary data.</text>
</comment>
<dbReference type="EMBL" id="LAZR01002487">
    <property type="protein sequence ID" value="KKN29461.1"/>
    <property type="molecule type" value="Genomic_DNA"/>
</dbReference>
<dbReference type="CDD" id="cd00077">
    <property type="entry name" value="HDc"/>
    <property type="match status" value="1"/>
</dbReference>
<reference evidence="2" key="1">
    <citation type="journal article" date="2015" name="Nature">
        <title>Complex archaea that bridge the gap between prokaryotes and eukaryotes.</title>
        <authorList>
            <person name="Spang A."/>
            <person name="Saw J.H."/>
            <person name="Jorgensen S.L."/>
            <person name="Zaremba-Niedzwiedzka K."/>
            <person name="Martijn J."/>
            <person name="Lind A.E."/>
            <person name="van Eijk R."/>
            <person name="Schleper C."/>
            <person name="Guy L."/>
            <person name="Ettema T.J."/>
        </authorList>
    </citation>
    <scope>NUCLEOTIDE SEQUENCE</scope>
</reference>
<dbReference type="PANTHER" id="PTHR46246">
    <property type="entry name" value="GUANOSINE-3',5'-BIS(DIPHOSPHATE) 3'-PYROPHOSPHOHYDROLASE MESH1"/>
    <property type="match status" value="1"/>
</dbReference>
<organism evidence="2">
    <name type="scientific">marine sediment metagenome</name>
    <dbReference type="NCBI Taxonomy" id="412755"/>
    <lineage>
        <taxon>unclassified sequences</taxon>
        <taxon>metagenomes</taxon>
        <taxon>ecological metagenomes</taxon>
    </lineage>
</organism>
<dbReference type="AlphaFoldDB" id="A0A0F9RWZ6"/>
<evidence type="ECO:0000259" key="1">
    <source>
        <dbReference type="SMART" id="SM00471"/>
    </source>
</evidence>
<dbReference type="Pfam" id="PF13328">
    <property type="entry name" value="HD_4"/>
    <property type="match status" value="1"/>
</dbReference>
<dbReference type="InterPro" id="IPR003607">
    <property type="entry name" value="HD/PDEase_dom"/>
</dbReference>
<dbReference type="SMART" id="SM00471">
    <property type="entry name" value="HDc"/>
    <property type="match status" value="1"/>
</dbReference>